<dbReference type="InterPro" id="IPR012910">
    <property type="entry name" value="Plug_dom"/>
</dbReference>
<dbReference type="InterPro" id="IPR010105">
    <property type="entry name" value="TonB_sidphr_rcpt"/>
</dbReference>
<keyword evidence="11 14" id="KW-0472">Membrane</keyword>
<evidence type="ECO:0000256" key="14">
    <source>
        <dbReference type="PROSITE-ProRule" id="PRU01360"/>
    </source>
</evidence>
<dbReference type="PANTHER" id="PTHR32552">
    <property type="entry name" value="FERRICHROME IRON RECEPTOR-RELATED"/>
    <property type="match status" value="1"/>
</dbReference>
<evidence type="ECO:0000313" key="18">
    <source>
        <dbReference type="EMBL" id="EEV18149.1"/>
    </source>
</evidence>
<feature type="domain" description="TonB-dependent receptor plug" evidence="17">
    <location>
        <begin position="33"/>
        <end position="136"/>
    </location>
</feature>
<protein>
    <submittedName>
        <fullName evidence="18">TonB-dependent siderophore receptor</fullName>
    </submittedName>
</protein>
<evidence type="ECO:0000256" key="6">
    <source>
        <dbReference type="ARBA" id="ARBA00022692"/>
    </source>
</evidence>
<evidence type="ECO:0000256" key="8">
    <source>
        <dbReference type="ARBA" id="ARBA00023004"/>
    </source>
</evidence>
<dbReference type="AlphaFoldDB" id="C8PGB1"/>
<dbReference type="EMBL" id="ACYG01000019">
    <property type="protein sequence ID" value="EEV18149.1"/>
    <property type="molecule type" value="Genomic_DNA"/>
</dbReference>
<dbReference type="GO" id="GO:0038023">
    <property type="term" value="F:signaling receptor activity"/>
    <property type="evidence" value="ECO:0007669"/>
    <property type="project" value="InterPro"/>
</dbReference>
<dbReference type="OrthoDB" id="5389752at2"/>
<evidence type="ECO:0000256" key="7">
    <source>
        <dbReference type="ARBA" id="ARBA00022729"/>
    </source>
</evidence>
<dbReference type="NCBIfam" id="TIGR01783">
    <property type="entry name" value="TonB-siderophor"/>
    <property type="match status" value="1"/>
</dbReference>
<feature type="domain" description="TonB-dependent receptor-like beta-barrel" evidence="16">
    <location>
        <begin position="264"/>
        <end position="656"/>
    </location>
</feature>
<keyword evidence="3 14" id="KW-0813">Transport</keyword>
<evidence type="ECO:0000256" key="15">
    <source>
        <dbReference type="RuleBase" id="RU003357"/>
    </source>
</evidence>
<keyword evidence="12 18" id="KW-0675">Receptor</keyword>
<gene>
    <name evidence="18" type="ORF">CAMGR0001_0904</name>
</gene>
<dbReference type="PANTHER" id="PTHR32552:SF81">
    <property type="entry name" value="TONB-DEPENDENT OUTER MEMBRANE RECEPTOR"/>
    <property type="match status" value="1"/>
</dbReference>
<keyword evidence="6 14" id="KW-0812">Transmembrane</keyword>
<evidence type="ECO:0000256" key="1">
    <source>
        <dbReference type="ARBA" id="ARBA00004571"/>
    </source>
</evidence>
<evidence type="ECO:0000256" key="9">
    <source>
        <dbReference type="ARBA" id="ARBA00023065"/>
    </source>
</evidence>
<evidence type="ECO:0000313" key="19">
    <source>
        <dbReference type="Proteomes" id="UP000005709"/>
    </source>
</evidence>
<keyword evidence="9" id="KW-0406">Ion transport</keyword>
<dbReference type="Proteomes" id="UP000005709">
    <property type="component" value="Unassembled WGS sequence"/>
</dbReference>
<dbReference type="InterPro" id="IPR000531">
    <property type="entry name" value="Beta-barrel_TonB"/>
</dbReference>
<comment type="caution">
    <text evidence="18">The sequence shown here is derived from an EMBL/GenBank/DDBJ whole genome shotgun (WGS) entry which is preliminary data.</text>
</comment>
<dbReference type="GO" id="GO:0015343">
    <property type="term" value="F:siderophore-iron transmembrane transporter activity"/>
    <property type="evidence" value="ECO:0007669"/>
    <property type="project" value="InterPro"/>
</dbReference>
<dbReference type="eggNOG" id="COG4771">
    <property type="taxonomic scope" value="Bacteria"/>
</dbReference>
<evidence type="ECO:0000256" key="13">
    <source>
        <dbReference type="ARBA" id="ARBA00023237"/>
    </source>
</evidence>
<evidence type="ECO:0000259" key="17">
    <source>
        <dbReference type="Pfam" id="PF07715"/>
    </source>
</evidence>
<evidence type="ECO:0000256" key="10">
    <source>
        <dbReference type="ARBA" id="ARBA00023077"/>
    </source>
</evidence>
<sequence>MSAANPAIADEQTKQSINLGEVEVTANKISENLKDVPQSISVVSDTELQERDVKNVEELVKTMPNITGVGGMYEGISTRGLNPSIYTSSNPVTVYVGGVAQSNKDAAYIPVTNIDHVEVLRGPSSAIYGKDSIGGIINIVLKEPTNEWSGSVGAEYGSHKYMLGLFETSGALIDDKLFLGLNGSASKEDGWIINDLNGDKANDKKNYNFGLNLKIVPTDRFTIKIYGDLFHRQDNSLDELFIPKSRFGNISKSEAKHINLETPARVKQTSSSGALDLKYEFDKFDATSATTFRRAKKDGLYDEDFGSKITYLDPDHYGLVTFLNSKNDTFSEELRFSSNDEQSFKWVGGLYYENEKQVFGPIGDQYGDGGGRTIVEDWPSVNRAQTASVFGQIIYQITSKFDATLGGRYQQIRKHTKVDYFSYELGRDPGAPAFSMDEKATFRTFLPKIALGYDITDELNIYAMYSKGYLAGGFNFYTTGGSREDNKFDAQTSDDYEIGVKGSYESFRFSTALFYMDIKGTHIFYTDPNNPNIYSTANADKSKSMGVEFEGVAKASKELDINLAASLLKTKYGDYINKDGTNNKGNKIEKNPEYKLSLGASYYAPMGIYTRLDGNMIGKTYFDAQNKLAQKSYFTADAKVGYLKDGFDVYFYVKNLTDKEYFSHIRDRASNVLVTYGKGRTLGVGVRYSF</sequence>
<dbReference type="Pfam" id="PF00593">
    <property type="entry name" value="TonB_dep_Rec_b-barrel"/>
    <property type="match status" value="1"/>
</dbReference>
<keyword evidence="5" id="KW-0410">Iron transport</keyword>
<evidence type="ECO:0000259" key="16">
    <source>
        <dbReference type="Pfam" id="PF00593"/>
    </source>
</evidence>
<dbReference type="RefSeq" id="WP_005870460.1">
    <property type="nucleotide sequence ID" value="NZ_ACYG01000019.1"/>
</dbReference>
<keyword evidence="8" id="KW-0408">Iron</keyword>
<organism evidence="18 19">
    <name type="scientific">Campylobacter gracilis RM3268</name>
    <dbReference type="NCBI Taxonomy" id="553220"/>
    <lineage>
        <taxon>Bacteria</taxon>
        <taxon>Pseudomonadati</taxon>
        <taxon>Campylobacterota</taxon>
        <taxon>Epsilonproteobacteria</taxon>
        <taxon>Campylobacterales</taxon>
        <taxon>Campylobacteraceae</taxon>
        <taxon>Campylobacter</taxon>
    </lineage>
</organism>
<dbReference type="InterPro" id="IPR036942">
    <property type="entry name" value="Beta-barrel_TonB_sf"/>
</dbReference>
<evidence type="ECO:0000256" key="11">
    <source>
        <dbReference type="ARBA" id="ARBA00023136"/>
    </source>
</evidence>
<dbReference type="Gene3D" id="2.40.170.20">
    <property type="entry name" value="TonB-dependent receptor, beta-barrel domain"/>
    <property type="match status" value="1"/>
</dbReference>
<keyword evidence="13 14" id="KW-0998">Cell outer membrane</keyword>
<name>C8PGB1_9BACT</name>
<keyword evidence="10 15" id="KW-0798">TonB box</keyword>
<dbReference type="SUPFAM" id="SSF56935">
    <property type="entry name" value="Porins"/>
    <property type="match status" value="1"/>
</dbReference>
<evidence type="ECO:0000256" key="2">
    <source>
        <dbReference type="ARBA" id="ARBA00009810"/>
    </source>
</evidence>
<proteinExistence type="inferred from homology"/>
<dbReference type="InterPro" id="IPR010917">
    <property type="entry name" value="TonB_rcpt_CS"/>
</dbReference>
<keyword evidence="7" id="KW-0732">Signal</keyword>
<dbReference type="PROSITE" id="PS52016">
    <property type="entry name" value="TONB_DEPENDENT_REC_3"/>
    <property type="match status" value="1"/>
</dbReference>
<comment type="similarity">
    <text evidence="2 14 15">Belongs to the TonB-dependent receptor family.</text>
</comment>
<keyword evidence="4 14" id="KW-1134">Transmembrane beta strand</keyword>
<evidence type="ECO:0000256" key="4">
    <source>
        <dbReference type="ARBA" id="ARBA00022452"/>
    </source>
</evidence>
<dbReference type="GO" id="GO:0009279">
    <property type="term" value="C:cell outer membrane"/>
    <property type="evidence" value="ECO:0007669"/>
    <property type="project" value="UniProtKB-SubCell"/>
</dbReference>
<evidence type="ECO:0000256" key="5">
    <source>
        <dbReference type="ARBA" id="ARBA00022496"/>
    </source>
</evidence>
<dbReference type="CDD" id="cd01347">
    <property type="entry name" value="ligand_gated_channel"/>
    <property type="match status" value="1"/>
</dbReference>
<dbReference type="InterPro" id="IPR039426">
    <property type="entry name" value="TonB-dep_rcpt-like"/>
</dbReference>
<dbReference type="Pfam" id="PF07715">
    <property type="entry name" value="Plug"/>
    <property type="match status" value="1"/>
</dbReference>
<keyword evidence="19" id="KW-1185">Reference proteome</keyword>
<comment type="subcellular location">
    <subcellularLocation>
        <location evidence="1 14">Cell outer membrane</location>
        <topology evidence="1 14">Multi-pass membrane protein</topology>
    </subcellularLocation>
</comment>
<dbReference type="GO" id="GO:0015891">
    <property type="term" value="P:siderophore transport"/>
    <property type="evidence" value="ECO:0007669"/>
    <property type="project" value="InterPro"/>
</dbReference>
<reference evidence="18 19" key="1">
    <citation type="submission" date="2009-07" db="EMBL/GenBank/DDBJ databases">
        <authorList>
            <person name="Madupu R."/>
            <person name="Sebastian Y."/>
            <person name="Durkin A.S."/>
            <person name="Torralba M."/>
            <person name="Methe B."/>
            <person name="Sutton G.G."/>
            <person name="Strausberg R.L."/>
            <person name="Nelson K.E."/>
        </authorList>
    </citation>
    <scope>NUCLEOTIDE SEQUENCE [LARGE SCALE GENOMIC DNA]</scope>
    <source>
        <strain evidence="18 19">RM3268</strain>
    </source>
</reference>
<evidence type="ECO:0000256" key="12">
    <source>
        <dbReference type="ARBA" id="ARBA00023170"/>
    </source>
</evidence>
<accession>C8PGB1</accession>
<dbReference type="PROSITE" id="PS01156">
    <property type="entry name" value="TONB_DEPENDENT_REC_2"/>
    <property type="match status" value="1"/>
</dbReference>
<evidence type="ECO:0000256" key="3">
    <source>
        <dbReference type="ARBA" id="ARBA00022448"/>
    </source>
</evidence>